<reference evidence="1 2" key="1">
    <citation type="submission" date="2018-08" db="EMBL/GenBank/DDBJ databases">
        <title>Recombination of ecologically and evolutionarily significant loci maintains genetic cohesion in the Pseudomonas syringae species complex.</title>
        <authorList>
            <person name="Dillon M."/>
            <person name="Thakur S."/>
            <person name="Almeida R.N.D."/>
            <person name="Weir B.S."/>
            <person name="Guttman D.S."/>
        </authorList>
    </citation>
    <scope>NUCLEOTIDE SEQUENCE [LARGE SCALE GENOMIC DNA]</scope>
    <source>
        <strain evidence="1 2">ICMP 15203</strain>
    </source>
</reference>
<accession>A0A3M3RF06</accession>
<sequence length="68" mass="7674">MKHDEFLKQLVEAGFRRDMTNSYGQRTVLATDNSIYQRLPEAAVFPADFYDLEILATLAGIHSAEPLS</sequence>
<gene>
    <name evidence="1" type="ORF">ALQ51_05361</name>
</gene>
<dbReference type="EMBL" id="RBPJ01000166">
    <property type="protein sequence ID" value="RMN95020.1"/>
    <property type="molecule type" value="Genomic_DNA"/>
</dbReference>
<protein>
    <submittedName>
        <fullName evidence="1">Uncharacterized protein</fullName>
    </submittedName>
</protein>
<comment type="caution">
    <text evidence="1">The sequence shown here is derived from an EMBL/GenBank/DDBJ whole genome shotgun (WGS) entry which is preliminary data.</text>
</comment>
<dbReference type="Proteomes" id="UP000270524">
    <property type="component" value="Unassembled WGS sequence"/>
</dbReference>
<name>A0A3M3RF06_PSECA</name>
<organism evidence="1 2">
    <name type="scientific">Pseudomonas cannabina</name>
    <dbReference type="NCBI Taxonomy" id="86840"/>
    <lineage>
        <taxon>Bacteria</taxon>
        <taxon>Pseudomonadati</taxon>
        <taxon>Pseudomonadota</taxon>
        <taxon>Gammaproteobacteria</taxon>
        <taxon>Pseudomonadales</taxon>
        <taxon>Pseudomonadaceae</taxon>
        <taxon>Pseudomonas</taxon>
    </lineage>
</organism>
<evidence type="ECO:0000313" key="1">
    <source>
        <dbReference type="EMBL" id="RMN95020.1"/>
    </source>
</evidence>
<proteinExistence type="predicted"/>
<evidence type="ECO:0000313" key="2">
    <source>
        <dbReference type="Proteomes" id="UP000270524"/>
    </source>
</evidence>
<dbReference type="AlphaFoldDB" id="A0A3M3RF06"/>